<sequence>MHRNVTPTGVPAGTDHPLEVRPVTSKRDLKRFITLPRQIYAGLEGFVAPFDIEQSSLLHPKRAAIFQHADIQYFLAWRGGKAVGRIAAIMDSVAIQHWQGPIGQFGALDCLPEQAVVDSLLNAAEKWLRARGATTMRGPYTLSCNGETGIMVEGQLAPPTLAMPWHPKGLGDCLERAGFTKTKDLLSYRLDLTPDLQERFKTPGQIKMGEGRFRDITTRPMVKKEIVTQAETLRQLYNDAWSQKDNFIPLQSHEMAALMKQISPLLKPEHYVQIDRKGEPLAMALVLPNLHDITGDLNGDPSPLGWVKFGYRMMRHRFTSARVTLLGVSHKVRGTMLGALLPSLAIMELIKRADRMPYKWVELGWIQEDDSGMRNLAESLVPKAHKCHRVYEKPLD</sequence>
<keyword evidence="2" id="KW-1185">Reference proteome</keyword>
<name>A0A4Y6UB26_9PROT</name>
<reference evidence="1 2" key="1">
    <citation type="submission" date="2019-03" db="EMBL/GenBank/DDBJ databases">
        <title>The complete genome sequence of Swingsia_sp. F3b2 LMG30590(T).</title>
        <authorList>
            <person name="Chua K.-O."/>
            <person name="Chan K.-G."/>
            <person name="See-Too W.-S."/>
        </authorList>
    </citation>
    <scope>NUCLEOTIDE SEQUENCE [LARGE SCALE GENOMIC DNA]</scope>
    <source>
        <strain evidence="1 2">F3b2</strain>
    </source>
</reference>
<evidence type="ECO:0000313" key="2">
    <source>
        <dbReference type="Proteomes" id="UP000318709"/>
    </source>
</evidence>
<dbReference type="InterPro" id="IPR039968">
    <property type="entry name" value="BcerS-like"/>
</dbReference>
<dbReference type="Gene3D" id="3.40.630.30">
    <property type="match status" value="1"/>
</dbReference>
<dbReference type="SUPFAM" id="SSF55729">
    <property type="entry name" value="Acyl-CoA N-acyltransferases (Nat)"/>
    <property type="match status" value="1"/>
</dbReference>
<dbReference type="InterPro" id="IPR016181">
    <property type="entry name" value="Acyl_CoA_acyltransferase"/>
</dbReference>
<evidence type="ECO:0008006" key="3">
    <source>
        <dbReference type="Google" id="ProtNLM"/>
    </source>
</evidence>
<dbReference type="OrthoDB" id="9806005at2"/>
<dbReference type="KEGG" id="swf:E3E12_08060"/>
<protein>
    <recommendedName>
        <fullName evidence="3">N-acetyltransferase</fullName>
    </recommendedName>
</protein>
<accession>A0A4Y6UB26</accession>
<evidence type="ECO:0000313" key="1">
    <source>
        <dbReference type="EMBL" id="QDH14150.1"/>
    </source>
</evidence>
<dbReference type="PANTHER" id="PTHR41368">
    <property type="entry name" value="PROTEIN YGHO"/>
    <property type="match status" value="1"/>
</dbReference>
<organism evidence="1 2">
    <name type="scientific">Formicincola oecophyllae</name>
    <dbReference type="NCBI Taxonomy" id="2558361"/>
    <lineage>
        <taxon>Bacteria</taxon>
        <taxon>Pseudomonadati</taxon>
        <taxon>Pseudomonadota</taxon>
        <taxon>Alphaproteobacteria</taxon>
        <taxon>Acetobacterales</taxon>
        <taxon>Acetobacteraceae</taxon>
        <taxon>Formicincola</taxon>
    </lineage>
</organism>
<dbReference type="AlphaFoldDB" id="A0A4Y6UB26"/>
<proteinExistence type="predicted"/>
<gene>
    <name evidence="1" type="ORF">E3E12_08060</name>
</gene>
<dbReference type="PANTHER" id="PTHR41368:SF1">
    <property type="entry name" value="PROTEIN YGHO"/>
    <property type="match status" value="1"/>
</dbReference>
<dbReference type="Proteomes" id="UP000318709">
    <property type="component" value="Chromosome"/>
</dbReference>
<dbReference type="EMBL" id="CP038231">
    <property type="protein sequence ID" value="QDH14150.1"/>
    <property type="molecule type" value="Genomic_DNA"/>
</dbReference>